<dbReference type="EMBL" id="JAPZVI010000002">
    <property type="protein sequence ID" value="MCZ8400553.1"/>
    <property type="molecule type" value="Genomic_DNA"/>
</dbReference>
<feature type="transmembrane region" description="Helical" evidence="1">
    <location>
        <begin position="79"/>
        <end position="97"/>
    </location>
</feature>
<dbReference type="PANTHER" id="PTHR23028">
    <property type="entry name" value="ACETYLTRANSFERASE"/>
    <property type="match status" value="1"/>
</dbReference>
<feature type="domain" description="Acyltransferase 3" evidence="2">
    <location>
        <begin position="18"/>
        <end position="353"/>
    </location>
</feature>
<gene>
    <name evidence="3" type="ORF">O9570_03820</name>
</gene>
<dbReference type="Pfam" id="PF01757">
    <property type="entry name" value="Acyl_transf_3"/>
    <property type="match status" value="1"/>
</dbReference>
<keyword evidence="3" id="KW-0012">Acyltransferase</keyword>
<evidence type="ECO:0000256" key="1">
    <source>
        <dbReference type="SAM" id="Phobius"/>
    </source>
</evidence>
<keyword evidence="1" id="KW-1133">Transmembrane helix</keyword>
<dbReference type="PANTHER" id="PTHR23028:SF53">
    <property type="entry name" value="ACYL_TRANSF_3 DOMAIN-CONTAINING PROTEIN"/>
    <property type="match status" value="1"/>
</dbReference>
<evidence type="ECO:0000259" key="2">
    <source>
        <dbReference type="Pfam" id="PF01757"/>
    </source>
</evidence>
<feature type="transmembrane region" description="Helical" evidence="1">
    <location>
        <begin position="103"/>
        <end position="127"/>
    </location>
</feature>
<feature type="transmembrane region" description="Helical" evidence="1">
    <location>
        <begin position="340"/>
        <end position="362"/>
    </location>
</feature>
<evidence type="ECO:0000313" key="4">
    <source>
        <dbReference type="Proteomes" id="UP001141992"/>
    </source>
</evidence>
<dbReference type="AlphaFoldDB" id="A0A9W5AJH9"/>
<feature type="transmembrane region" description="Helical" evidence="1">
    <location>
        <begin position="237"/>
        <end position="258"/>
    </location>
</feature>
<comment type="caution">
    <text evidence="3">The sequence shown here is derived from an EMBL/GenBank/DDBJ whole genome shotgun (WGS) entry which is preliminary data.</text>
</comment>
<name>A0A9W5AJH9_ALCXX</name>
<feature type="transmembrane region" description="Helical" evidence="1">
    <location>
        <begin position="173"/>
        <end position="191"/>
    </location>
</feature>
<organism evidence="3 4">
    <name type="scientific">Alcaligenes xylosoxydans xylosoxydans</name>
    <name type="common">Achromobacter xylosoxidans</name>
    <dbReference type="NCBI Taxonomy" id="85698"/>
    <lineage>
        <taxon>Bacteria</taxon>
        <taxon>Pseudomonadati</taxon>
        <taxon>Pseudomonadota</taxon>
        <taxon>Betaproteobacteria</taxon>
        <taxon>Burkholderiales</taxon>
        <taxon>Alcaligenaceae</taxon>
        <taxon>Achromobacter</taxon>
    </lineage>
</organism>
<dbReference type="Proteomes" id="UP001141992">
    <property type="component" value="Unassembled WGS sequence"/>
</dbReference>
<keyword evidence="1" id="KW-0472">Membrane</keyword>
<accession>A0A9W5AJH9</accession>
<reference evidence="3" key="1">
    <citation type="submission" date="2022-12" db="EMBL/GenBank/DDBJ databases">
        <authorList>
            <person name="Voronina O.L."/>
            <person name="Kunda M.S."/>
            <person name="Ryzhova N."/>
            <person name="Aksenova E.I."/>
        </authorList>
    </citation>
    <scope>NUCLEOTIDE SEQUENCE</scope>
    <source>
        <strain evidence="3">SCCH136:Ach223948</strain>
    </source>
</reference>
<keyword evidence="1" id="KW-0812">Transmembrane</keyword>
<proteinExistence type="predicted"/>
<dbReference type="GO" id="GO:0016020">
    <property type="term" value="C:membrane"/>
    <property type="evidence" value="ECO:0007669"/>
    <property type="project" value="TreeGrafter"/>
</dbReference>
<dbReference type="GO" id="GO:0016747">
    <property type="term" value="F:acyltransferase activity, transferring groups other than amino-acyl groups"/>
    <property type="evidence" value="ECO:0007669"/>
    <property type="project" value="InterPro"/>
</dbReference>
<feature type="transmembrane region" description="Helical" evidence="1">
    <location>
        <begin position="48"/>
        <end position="67"/>
    </location>
</feature>
<dbReference type="GO" id="GO:0000271">
    <property type="term" value="P:polysaccharide biosynthetic process"/>
    <property type="evidence" value="ECO:0007669"/>
    <property type="project" value="TreeGrafter"/>
</dbReference>
<feature type="transmembrane region" description="Helical" evidence="1">
    <location>
        <begin position="270"/>
        <end position="292"/>
    </location>
</feature>
<evidence type="ECO:0000313" key="3">
    <source>
        <dbReference type="EMBL" id="MCZ8400553.1"/>
    </source>
</evidence>
<sequence>MKYVRDHWEYMTTPGRYPGIDMLRAIAVSLVLLFHSNAVRVGWVGVDLFFVLSGFLIGGMLLEKIAAGNLSMWRFYSHRALRILPIYYFMILMYYFFKAGAPTWDWVAISSVLYGGLFLQTTGPYFFPQIIQVDPRFIVDGAWSLVIEEMFYLVAPLFLVLAFKLTNNNLRTVTLAVFLAALGGIAVRLGATSGYASDDGRYFETFIQFHTRFDELAAGVVAAGIVQQEWNVRRWSWWLVAASVVLWGVFGMFMMAHPDFLAAPHTITGATVWLPTLFGFAGALAVLSVYWWPCTSKTVVFLARLSYPLYLVHLLVFQVINRYRGKGFWEIVDAHFRAFGVYALMIAVSVILAYVVSLLVEFPFLRAYKGRRPALANQAPGLLPSTK</sequence>
<feature type="transmembrane region" description="Helical" evidence="1">
    <location>
        <begin position="299"/>
        <end position="320"/>
    </location>
</feature>
<feature type="transmembrane region" description="Helical" evidence="1">
    <location>
        <begin position="139"/>
        <end position="161"/>
    </location>
</feature>
<dbReference type="RefSeq" id="WP_131728737.1">
    <property type="nucleotide sequence ID" value="NZ_CYTI01000017.1"/>
</dbReference>
<keyword evidence="3" id="KW-0808">Transferase</keyword>
<dbReference type="InterPro" id="IPR002656">
    <property type="entry name" value="Acyl_transf_3_dom"/>
</dbReference>
<protein>
    <submittedName>
        <fullName evidence="3">Acyltransferase</fullName>
    </submittedName>
</protein>
<dbReference type="InterPro" id="IPR050879">
    <property type="entry name" value="Acyltransferase_3"/>
</dbReference>